<keyword evidence="11 14" id="KW-1133">Transmembrane helix</keyword>
<dbReference type="InterPro" id="IPR050398">
    <property type="entry name" value="HssS/ArlS-like"/>
</dbReference>
<dbReference type="Proteomes" id="UP000318733">
    <property type="component" value="Unassembled WGS sequence"/>
</dbReference>
<dbReference type="CDD" id="cd00082">
    <property type="entry name" value="HisKA"/>
    <property type="match status" value="1"/>
</dbReference>
<gene>
    <name evidence="17" type="ORF">FO440_06205</name>
</gene>
<evidence type="ECO:0000256" key="7">
    <source>
        <dbReference type="ARBA" id="ARBA00022692"/>
    </source>
</evidence>
<keyword evidence="4" id="KW-1003">Cell membrane</keyword>
<dbReference type="EMBL" id="VLPK01000001">
    <property type="protein sequence ID" value="TSJ43778.1"/>
    <property type="molecule type" value="Genomic_DNA"/>
</dbReference>
<keyword evidence="9" id="KW-0418">Kinase</keyword>
<dbReference type="CDD" id="cd06225">
    <property type="entry name" value="HAMP"/>
    <property type="match status" value="1"/>
</dbReference>
<dbReference type="Pfam" id="PF00672">
    <property type="entry name" value="HAMP"/>
    <property type="match status" value="1"/>
</dbReference>
<keyword evidence="18" id="KW-1185">Reference proteome</keyword>
<dbReference type="PANTHER" id="PTHR45528:SF1">
    <property type="entry name" value="SENSOR HISTIDINE KINASE CPXA"/>
    <property type="match status" value="1"/>
</dbReference>
<dbReference type="InterPro" id="IPR003661">
    <property type="entry name" value="HisK_dim/P_dom"/>
</dbReference>
<dbReference type="InterPro" id="IPR003660">
    <property type="entry name" value="HAMP_dom"/>
</dbReference>
<dbReference type="Pfam" id="PF00512">
    <property type="entry name" value="HisKA"/>
    <property type="match status" value="1"/>
</dbReference>
<dbReference type="AlphaFoldDB" id="A0A556MVE6"/>
<keyword evidence="13 14" id="KW-0472">Membrane</keyword>
<keyword evidence="10" id="KW-0067">ATP-binding</keyword>
<dbReference type="SUPFAM" id="SSF47384">
    <property type="entry name" value="Homodimeric domain of signal transducing histidine kinase"/>
    <property type="match status" value="1"/>
</dbReference>
<evidence type="ECO:0000256" key="3">
    <source>
        <dbReference type="ARBA" id="ARBA00012438"/>
    </source>
</evidence>
<dbReference type="GO" id="GO:0005524">
    <property type="term" value="F:ATP binding"/>
    <property type="evidence" value="ECO:0007669"/>
    <property type="project" value="UniProtKB-KW"/>
</dbReference>
<dbReference type="CDD" id="cd00075">
    <property type="entry name" value="HATPase"/>
    <property type="match status" value="1"/>
</dbReference>
<evidence type="ECO:0000256" key="2">
    <source>
        <dbReference type="ARBA" id="ARBA00004651"/>
    </source>
</evidence>
<evidence type="ECO:0000313" key="18">
    <source>
        <dbReference type="Proteomes" id="UP000318733"/>
    </source>
</evidence>
<dbReference type="PROSITE" id="PS50109">
    <property type="entry name" value="HIS_KIN"/>
    <property type="match status" value="1"/>
</dbReference>
<dbReference type="PANTHER" id="PTHR45528">
    <property type="entry name" value="SENSOR HISTIDINE KINASE CPXA"/>
    <property type="match status" value="1"/>
</dbReference>
<dbReference type="Pfam" id="PF02518">
    <property type="entry name" value="HATPase_c"/>
    <property type="match status" value="1"/>
</dbReference>
<dbReference type="SMART" id="SM00388">
    <property type="entry name" value="HisKA"/>
    <property type="match status" value="1"/>
</dbReference>
<reference evidence="17 18" key="1">
    <citation type="submission" date="2019-07" db="EMBL/GenBank/DDBJ databases">
        <authorList>
            <person name="Huq M.A."/>
        </authorList>
    </citation>
    <scope>NUCLEOTIDE SEQUENCE [LARGE SCALE GENOMIC DNA]</scope>
    <source>
        <strain evidence="17 18">MAH-19</strain>
    </source>
</reference>
<protein>
    <recommendedName>
        <fullName evidence="3">histidine kinase</fullName>
        <ecNumber evidence="3">2.7.13.3</ecNumber>
    </recommendedName>
</protein>
<keyword evidence="8" id="KW-0547">Nucleotide-binding</keyword>
<dbReference type="GO" id="GO:0000155">
    <property type="term" value="F:phosphorelay sensor kinase activity"/>
    <property type="evidence" value="ECO:0007669"/>
    <property type="project" value="InterPro"/>
</dbReference>
<comment type="caution">
    <text evidence="17">The sequence shown here is derived from an EMBL/GenBank/DDBJ whole genome shotgun (WGS) entry which is preliminary data.</text>
</comment>
<dbReference type="PRINTS" id="PR00344">
    <property type="entry name" value="BCTRLSENSOR"/>
</dbReference>
<dbReference type="InterPro" id="IPR003594">
    <property type="entry name" value="HATPase_dom"/>
</dbReference>
<proteinExistence type="predicted"/>
<evidence type="ECO:0000256" key="12">
    <source>
        <dbReference type="ARBA" id="ARBA00023012"/>
    </source>
</evidence>
<dbReference type="SMART" id="SM00387">
    <property type="entry name" value="HATPase_c"/>
    <property type="match status" value="1"/>
</dbReference>
<keyword evidence="5" id="KW-0597">Phosphoprotein</keyword>
<dbReference type="Gene3D" id="3.30.565.10">
    <property type="entry name" value="Histidine kinase-like ATPase, C-terminal domain"/>
    <property type="match status" value="1"/>
</dbReference>
<evidence type="ECO:0000256" key="14">
    <source>
        <dbReference type="SAM" id="Phobius"/>
    </source>
</evidence>
<feature type="domain" description="Histidine kinase" evidence="15">
    <location>
        <begin position="237"/>
        <end position="454"/>
    </location>
</feature>
<dbReference type="SUPFAM" id="SSF158472">
    <property type="entry name" value="HAMP domain-like"/>
    <property type="match status" value="1"/>
</dbReference>
<evidence type="ECO:0000256" key="9">
    <source>
        <dbReference type="ARBA" id="ARBA00022777"/>
    </source>
</evidence>
<comment type="subcellular location">
    <subcellularLocation>
        <location evidence="2">Cell membrane</location>
        <topology evidence="2">Multi-pass membrane protein</topology>
    </subcellularLocation>
</comment>
<comment type="catalytic activity">
    <reaction evidence="1">
        <text>ATP + protein L-histidine = ADP + protein N-phospho-L-histidine.</text>
        <dbReference type="EC" id="2.7.13.3"/>
    </reaction>
</comment>
<dbReference type="RefSeq" id="WP_144247344.1">
    <property type="nucleotide sequence ID" value="NZ_VLPK01000001.1"/>
</dbReference>
<organism evidence="17 18">
    <name type="scientific">Mucilaginibacter corticis</name>
    <dbReference type="NCBI Taxonomy" id="2597670"/>
    <lineage>
        <taxon>Bacteria</taxon>
        <taxon>Pseudomonadati</taxon>
        <taxon>Bacteroidota</taxon>
        <taxon>Sphingobacteriia</taxon>
        <taxon>Sphingobacteriales</taxon>
        <taxon>Sphingobacteriaceae</taxon>
        <taxon>Mucilaginibacter</taxon>
    </lineage>
</organism>
<keyword evidence="12" id="KW-0902">Two-component regulatory system</keyword>
<dbReference type="Gene3D" id="1.10.287.130">
    <property type="match status" value="1"/>
</dbReference>
<evidence type="ECO:0000256" key="1">
    <source>
        <dbReference type="ARBA" id="ARBA00000085"/>
    </source>
</evidence>
<evidence type="ECO:0000256" key="6">
    <source>
        <dbReference type="ARBA" id="ARBA00022679"/>
    </source>
</evidence>
<evidence type="ECO:0000256" key="11">
    <source>
        <dbReference type="ARBA" id="ARBA00022989"/>
    </source>
</evidence>
<name>A0A556MVE6_9SPHI</name>
<dbReference type="InterPro" id="IPR005467">
    <property type="entry name" value="His_kinase_dom"/>
</dbReference>
<keyword evidence="6" id="KW-0808">Transferase</keyword>
<dbReference type="PROSITE" id="PS50885">
    <property type="entry name" value="HAMP"/>
    <property type="match status" value="1"/>
</dbReference>
<feature type="transmembrane region" description="Helical" evidence="14">
    <location>
        <begin position="7"/>
        <end position="34"/>
    </location>
</feature>
<evidence type="ECO:0000256" key="4">
    <source>
        <dbReference type="ARBA" id="ARBA00022475"/>
    </source>
</evidence>
<feature type="transmembrane region" description="Helical" evidence="14">
    <location>
        <begin position="155"/>
        <end position="175"/>
    </location>
</feature>
<evidence type="ECO:0000259" key="15">
    <source>
        <dbReference type="PROSITE" id="PS50109"/>
    </source>
</evidence>
<dbReference type="InterPro" id="IPR004358">
    <property type="entry name" value="Sig_transdc_His_kin-like_C"/>
</dbReference>
<evidence type="ECO:0000256" key="13">
    <source>
        <dbReference type="ARBA" id="ARBA00023136"/>
    </source>
</evidence>
<feature type="domain" description="HAMP" evidence="16">
    <location>
        <begin position="176"/>
        <end position="229"/>
    </location>
</feature>
<dbReference type="OrthoDB" id="594725at2"/>
<dbReference type="SUPFAM" id="SSF55874">
    <property type="entry name" value="ATPase domain of HSP90 chaperone/DNA topoisomerase II/histidine kinase"/>
    <property type="match status" value="1"/>
</dbReference>
<dbReference type="GO" id="GO:0005886">
    <property type="term" value="C:plasma membrane"/>
    <property type="evidence" value="ECO:0007669"/>
    <property type="project" value="UniProtKB-SubCell"/>
</dbReference>
<evidence type="ECO:0000259" key="16">
    <source>
        <dbReference type="PROSITE" id="PS50885"/>
    </source>
</evidence>
<dbReference type="InterPro" id="IPR036890">
    <property type="entry name" value="HATPase_C_sf"/>
</dbReference>
<dbReference type="InterPro" id="IPR036097">
    <property type="entry name" value="HisK_dim/P_sf"/>
</dbReference>
<accession>A0A556MVE6</accession>
<evidence type="ECO:0000256" key="8">
    <source>
        <dbReference type="ARBA" id="ARBA00022741"/>
    </source>
</evidence>
<keyword evidence="7 14" id="KW-0812">Transmembrane</keyword>
<evidence type="ECO:0000313" key="17">
    <source>
        <dbReference type="EMBL" id="TSJ43778.1"/>
    </source>
</evidence>
<dbReference type="Gene3D" id="6.10.340.10">
    <property type="match status" value="1"/>
</dbReference>
<sequence length="454" mass="52023">MKIKDRLSLYFTLIGSGILLAVMLSLYLSVYTIVHNHFYSQLKDRANIAAQLYLEADEITPDSLIRVKNGFLKNLPNEVIRLYDSRNSAAFINDKNQYWDSKTIEAVRRHKYLQYTDKDYQIVGIYYKDNQGNFVILVTANDIEGRHQLSAILDAMMIIFLVVAVLLFSISRWLAKNTLSPIKNVVKQMQLIKSTNLHLRVNEGRGRDEISELAHNFNRLLEHLENAFELQRTYVANASHELRTPITSIIGEVELALHKERSVEENKKTLQLVLEESERLRDTISGLMELAQVDMEFTIAEQSPVRMDELLWEVESYWAYKLGTGILQVNVEHMPENEIMLTIPANHQLLFIALNNLIGNAFKFSSQKPVKCNFYADEQLIRMQIIDSGIGIPKDDIDLVFKSFYRGNNSHNFAGNGIGLYVTKKIIQLFNGTLNIESVEGEGTSITVLFNRVN</sequence>
<evidence type="ECO:0000256" key="5">
    <source>
        <dbReference type="ARBA" id="ARBA00022553"/>
    </source>
</evidence>
<dbReference type="EC" id="2.7.13.3" evidence="3"/>
<evidence type="ECO:0000256" key="10">
    <source>
        <dbReference type="ARBA" id="ARBA00022840"/>
    </source>
</evidence>
<dbReference type="SMART" id="SM00304">
    <property type="entry name" value="HAMP"/>
    <property type="match status" value="1"/>
</dbReference>